<feature type="domain" description="PPIase FKBP-type" evidence="11">
    <location>
        <begin position="7"/>
        <end position="91"/>
    </location>
</feature>
<evidence type="ECO:0000256" key="2">
    <source>
        <dbReference type="ARBA" id="ARBA00004496"/>
    </source>
</evidence>
<reference evidence="12" key="1">
    <citation type="submission" date="2020-09" db="EMBL/GenBank/DDBJ databases">
        <title>Desulfogranum mesoprofundum gen. nov., sp. nov., a novel mesophilic, sulfate-reducing chemolithoautotroph isolated from a deep-sea hydrothermal vent chimney in the Suiyo Seamount.</title>
        <authorList>
            <person name="Hashimoto Y."/>
            <person name="Nakagawa S."/>
        </authorList>
    </citation>
    <scope>NUCLEOTIDE SEQUENCE</scope>
    <source>
        <strain evidence="12">KT2</strain>
    </source>
</reference>
<sequence>MKTARPGSTVTIEFVIRLDDGSVVGEVGKKNTLKFTLGEGKLLKGLEENIIGMEKGESKNIVLSPQEGYGEYNKELVLRLERDKIPDDVELKVGRTIQYQNRDGERVNFVVNALDENTVTLDGNHPLAGLDLTYEVELVKFH</sequence>
<dbReference type="EC" id="5.2.1.8" evidence="10"/>
<evidence type="ECO:0000256" key="10">
    <source>
        <dbReference type="RuleBase" id="RU003915"/>
    </source>
</evidence>
<evidence type="ECO:0000313" key="13">
    <source>
        <dbReference type="Proteomes" id="UP000826725"/>
    </source>
</evidence>
<protein>
    <recommendedName>
        <fullName evidence="10">Peptidyl-prolyl cis-trans isomerase</fullName>
        <ecNumber evidence="10">5.2.1.8</ecNumber>
    </recommendedName>
</protein>
<dbReference type="PANTHER" id="PTHR47861">
    <property type="entry name" value="FKBP-TYPE PEPTIDYL-PROLYL CIS-TRANS ISOMERASE SLYD"/>
    <property type="match status" value="1"/>
</dbReference>
<keyword evidence="6" id="KW-0143">Chaperone</keyword>
<gene>
    <name evidence="12" type="ORF">DGMP_39200</name>
</gene>
<comment type="similarity">
    <text evidence="3 10">Belongs to the FKBP-type PPIase family.</text>
</comment>
<keyword evidence="13" id="KW-1185">Reference proteome</keyword>
<evidence type="ECO:0000256" key="6">
    <source>
        <dbReference type="ARBA" id="ARBA00023186"/>
    </source>
</evidence>
<dbReference type="InterPro" id="IPR001179">
    <property type="entry name" value="PPIase_FKBP_dom"/>
</dbReference>
<keyword evidence="5 9" id="KW-0697">Rotamase</keyword>
<dbReference type="GO" id="GO:0003755">
    <property type="term" value="F:peptidyl-prolyl cis-trans isomerase activity"/>
    <property type="evidence" value="ECO:0007669"/>
    <property type="project" value="UniProtKB-UniRule"/>
</dbReference>
<evidence type="ECO:0000313" key="12">
    <source>
        <dbReference type="EMBL" id="BCL63227.1"/>
    </source>
</evidence>
<evidence type="ECO:0000256" key="3">
    <source>
        <dbReference type="ARBA" id="ARBA00006577"/>
    </source>
</evidence>
<dbReference type="EMBL" id="AP024086">
    <property type="protein sequence ID" value="BCL63227.1"/>
    <property type="molecule type" value="Genomic_DNA"/>
</dbReference>
<proteinExistence type="inferred from homology"/>
<comment type="subcellular location">
    <subcellularLocation>
        <location evidence="2">Cytoplasm</location>
    </subcellularLocation>
</comment>
<evidence type="ECO:0000256" key="8">
    <source>
        <dbReference type="ARBA" id="ARBA00037071"/>
    </source>
</evidence>
<dbReference type="Proteomes" id="UP000826725">
    <property type="component" value="Chromosome"/>
</dbReference>
<dbReference type="AlphaFoldDB" id="A0A8D5G0B5"/>
<evidence type="ECO:0000256" key="1">
    <source>
        <dbReference type="ARBA" id="ARBA00000971"/>
    </source>
</evidence>
<dbReference type="KEGG" id="dbk:DGMP_39200"/>
<organism evidence="12 13">
    <name type="scientific">Desulfomarina profundi</name>
    <dbReference type="NCBI Taxonomy" id="2772557"/>
    <lineage>
        <taxon>Bacteria</taxon>
        <taxon>Pseudomonadati</taxon>
        <taxon>Thermodesulfobacteriota</taxon>
        <taxon>Desulfobulbia</taxon>
        <taxon>Desulfobulbales</taxon>
        <taxon>Desulfobulbaceae</taxon>
        <taxon>Desulfomarina</taxon>
    </lineage>
</organism>
<dbReference type="Pfam" id="PF00254">
    <property type="entry name" value="FKBP_C"/>
    <property type="match status" value="1"/>
</dbReference>
<name>A0A8D5G0B5_9BACT</name>
<evidence type="ECO:0000256" key="4">
    <source>
        <dbReference type="ARBA" id="ARBA00022490"/>
    </source>
</evidence>
<accession>A0A8D5G0B5</accession>
<keyword evidence="4" id="KW-0963">Cytoplasm</keyword>
<dbReference type="RefSeq" id="WP_228855500.1">
    <property type="nucleotide sequence ID" value="NZ_AP024086.1"/>
</dbReference>
<keyword evidence="7 9" id="KW-0413">Isomerase</keyword>
<evidence type="ECO:0000256" key="9">
    <source>
        <dbReference type="PROSITE-ProRule" id="PRU00277"/>
    </source>
</evidence>
<comment type="function">
    <text evidence="8">Also involved in hydrogenase metallocenter assembly, probably by participating in the nickel insertion step. This function in hydrogenase biosynthesis requires chaperone activity and the presence of the metal-binding domain, but not PPIase activity.</text>
</comment>
<evidence type="ECO:0000256" key="5">
    <source>
        <dbReference type="ARBA" id="ARBA00023110"/>
    </source>
</evidence>
<dbReference type="GO" id="GO:0005737">
    <property type="term" value="C:cytoplasm"/>
    <property type="evidence" value="ECO:0007669"/>
    <property type="project" value="UniProtKB-SubCell"/>
</dbReference>
<comment type="catalytic activity">
    <reaction evidence="1 9 10">
        <text>[protein]-peptidylproline (omega=180) = [protein]-peptidylproline (omega=0)</text>
        <dbReference type="Rhea" id="RHEA:16237"/>
        <dbReference type="Rhea" id="RHEA-COMP:10747"/>
        <dbReference type="Rhea" id="RHEA-COMP:10748"/>
        <dbReference type="ChEBI" id="CHEBI:83833"/>
        <dbReference type="ChEBI" id="CHEBI:83834"/>
        <dbReference type="EC" id="5.2.1.8"/>
    </reaction>
</comment>
<evidence type="ECO:0000259" key="11">
    <source>
        <dbReference type="PROSITE" id="PS50059"/>
    </source>
</evidence>
<dbReference type="PANTHER" id="PTHR47861:SF3">
    <property type="entry name" value="FKBP-TYPE PEPTIDYL-PROLYL CIS-TRANS ISOMERASE SLYD"/>
    <property type="match status" value="1"/>
</dbReference>
<dbReference type="PROSITE" id="PS50059">
    <property type="entry name" value="FKBP_PPIASE"/>
    <property type="match status" value="1"/>
</dbReference>
<evidence type="ECO:0000256" key="7">
    <source>
        <dbReference type="ARBA" id="ARBA00023235"/>
    </source>
</evidence>